<evidence type="ECO:0000313" key="1">
    <source>
        <dbReference type="EMBL" id="KKR03614.1"/>
    </source>
</evidence>
<sequence length="105" mass="12571">MMYDNPDAIRLYRFCGNRKIPVIMHFDYGHNLGIKHPNLYCDMSTESAIGALKRDVKFFCDFLMEFQDRVLYARDCFTNELQEFIDSLGLPERIQKKSMFRMREI</sequence>
<protein>
    <submittedName>
        <fullName evidence="1">Uncharacterized protein</fullName>
    </submittedName>
</protein>
<organism evidence="1 2">
    <name type="scientific">Candidatus Uhrbacteria bacterium GW2011_GWF2_39_13</name>
    <dbReference type="NCBI Taxonomy" id="1618995"/>
    <lineage>
        <taxon>Bacteria</taxon>
        <taxon>Candidatus Uhriibacteriota</taxon>
    </lineage>
</organism>
<proteinExistence type="predicted"/>
<evidence type="ECO:0000313" key="2">
    <source>
        <dbReference type="Proteomes" id="UP000033935"/>
    </source>
</evidence>
<comment type="caution">
    <text evidence="1">The sequence shown here is derived from an EMBL/GenBank/DDBJ whole genome shotgun (WGS) entry which is preliminary data.</text>
</comment>
<name>A0A0G0MHX4_9BACT</name>
<dbReference type="EMBL" id="LBWG01000024">
    <property type="protein sequence ID" value="KKR03614.1"/>
    <property type="molecule type" value="Genomic_DNA"/>
</dbReference>
<gene>
    <name evidence="1" type="ORF">UT30_C0024G0009</name>
</gene>
<dbReference type="AlphaFoldDB" id="A0A0G0MHX4"/>
<dbReference type="Proteomes" id="UP000033935">
    <property type="component" value="Unassembled WGS sequence"/>
</dbReference>
<reference evidence="1 2" key="1">
    <citation type="journal article" date="2015" name="Nature">
        <title>rRNA introns, odd ribosomes, and small enigmatic genomes across a large radiation of phyla.</title>
        <authorList>
            <person name="Brown C.T."/>
            <person name="Hug L.A."/>
            <person name="Thomas B.C."/>
            <person name="Sharon I."/>
            <person name="Castelle C.J."/>
            <person name="Singh A."/>
            <person name="Wilkins M.J."/>
            <person name="Williams K.H."/>
            <person name="Banfield J.F."/>
        </authorList>
    </citation>
    <scope>NUCLEOTIDE SEQUENCE [LARGE SCALE GENOMIC DNA]</scope>
</reference>
<accession>A0A0G0MHX4</accession>